<dbReference type="InterPro" id="IPR003781">
    <property type="entry name" value="CoA-bd"/>
</dbReference>
<dbReference type="Gene3D" id="3.40.630.30">
    <property type="match status" value="1"/>
</dbReference>
<proteinExistence type="predicted"/>
<dbReference type="InterPro" id="IPR016181">
    <property type="entry name" value="Acyl_CoA_acyltransferase"/>
</dbReference>
<dbReference type="Pfam" id="PF13380">
    <property type="entry name" value="CoA_binding_2"/>
    <property type="match status" value="1"/>
</dbReference>
<dbReference type="EMBL" id="JADJMH010000038">
    <property type="protein sequence ID" value="MBK7677612.1"/>
    <property type="molecule type" value="Genomic_DNA"/>
</dbReference>
<evidence type="ECO:0000256" key="2">
    <source>
        <dbReference type="ARBA" id="ARBA00022741"/>
    </source>
</evidence>
<dbReference type="PANTHER" id="PTHR43334:SF1">
    <property type="entry name" value="3-HYDROXYPROPIONATE--COA LIGASE [ADP-FORMING]"/>
    <property type="match status" value="1"/>
</dbReference>
<evidence type="ECO:0000256" key="1">
    <source>
        <dbReference type="ARBA" id="ARBA00022598"/>
    </source>
</evidence>
<dbReference type="Pfam" id="PF13302">
    <property type="entry name" value="Acetyltransf_3"/>
    <property type="match status" value="1"/>
</dbReference>
<dbReference type="PROSITE" id="PS51186">
    <property type="entry name" value="GNAT"/>
    <property type="match status" value="1"/>
</dbReference>
<keyword evidence="3" id="KW-0067">ATP-binding</keyword>
<feature type="domain" description="N-acetyltransferase" evidence="4">
    <location>
        <begin position="726"/>
        <end position="886"/>
    </location>
</feature>
<dbReference type="SUPFAM" id="SSF52210">
    <property type="entry name" value="Succinyl-CoA synthetase domains"/>
    <property type="match status" value="2"/>
</dbReference>
<dbReference type="InterPro" id="IPR016102">
    <property type="entry name" value="Succinyl-CoA_synth-like"/>
</dbReference>
<dbReference type="Gene3D" id="3.40.50.720">
    <property type="entry name" value="NAD(P)-binding Rossmann-like Domain"/>
    <property type="match status" value="1"/>
</dbReference>
<evidence type="ECO:0000313" key="6">
    <source>
        <dbReference type="Proteomes" id="UP000697998"/>
    </source>
</evidence>
<dbReference type="InterPro" id="IPR032875">
    <property type="entry name" value="Succ_CoA_lig_flav_dom"/>
</dbReference>
<dbReference type="Pfam" id="PF13549">
    <property type="entry name" value="ATP-grasp_5"/>
    <property type="match status" value="1"/>
</dbReference>
<dbReference type="PANTHER" id="PTHR43334">
    <property type="entry name" value="ACETATE--COA LIGASE [ADP-FORMING]"/>
    <property type="match status" value="1"/>
</dbReference>
<evidence type="ECO:0000313" key="5">
    <source>
        <dbReference type="EMBL" id="MBK7677612.1"/>
    </source>
</evidence>
<dbReference type="InterPro" id="IPR036291">
    <property type="entry name" value="NAD(P)-bd_dom_sf"/>
</dbReference>
<dbReference type="InterPro" id="IPR051538">
    <property type="entry name" value="Acyl-CoA_Synth/Transferase"/>
</dbReference>
<dbReference type="InterPro" id="IPR000182">
    <property type="entry name" value="GNAT_dom"/>
</dbReference>
<name>A0A935Q407_9PROT</name>
<evidence type="ECO:0000259" key="4">
    <source>
        <dbReference type="PROSITE" id="PS51186"/>
    </source>
</evidence>
<dbReference type="GO" id="GO:0016747">
    <property type="term" value="F:acyltransferase activity, transferring groups other than amino-acyl groups"/>
    <property type="evidence" value="ECO:0007669"/>
    <property type="project" value="InterPro"/>
</dbReference>
<dbReference type="GO" id="GO:0005524">
    <property type="term" value="F:ATP binding"/>
    <property type="evidence" value="ECO:0007669"/>
    <property type="project" value="UniProtKB-KW"/>
</dbReference>
<gene>
    <name evidence="5" type="ORF">IPJ27_24295</name>
</gene>
<dbReference type="AlphaFoldDB" id="A0A935Q407"/>
<dbReference type="InterPro" id="IPR013815">
    <property type="entry name" value="ATP_grasp_subdomain_1"/>
</dbReference>
<dbReference type="Proteomes" id="UP000697998">
    <property type="component" value="Unassembled WGS sequence"/>
</dbReference>
<keyword evidence="2" id="KW-0547">Nucleotide-binding</keyword>
<accession>A0A935Q407</accession>
<comment type="caution">
    <text evidence="5">The sequence shown here is derived from an EMBL/GenBank/DDBJ whole genome shotgun (WGS) entry which is preliminary data.</text>
</comment>
<dbReference type="SUPFAM" id="SSF51735">
    <property type="entry name" value="NAD(P)-binding Rossmann-fold domains"/>
    <property type="match status" value="1"/>
</dbReference>
<dbReference type="Gene3D" id="3.40.50.261">
    <property type="entry name" value="Succinyl-CoA synthetase domains"/>
    <property type="match status" value="2"/>
</dbReference>
<sequence>MTVRNLEFLFRPRSVAVVAEPDEPSRYAEVVIANLVAGGFAGPVISVGARKRSLFGIGTDVRLDEFEVVPDLAIICATLDMVPSIIKQLGARGTRGVIVGPWLWHRMSSNEIAAARKAILEAARPYLIRILGPGSGGLVVPARGLNASAAPVSIMPGKVALITQSTAITAAVLDRAGSRGIGFSTVLHLGASMDVDLADVLDWLAVDRDTQSILVQFDEISGGRKFMSAARGAARNKPVVAIRGGPVKPRHPVTTPFNADDVYEAALQRAGWVRIDTLGDVFEAIEAMARVRPLRGERLTILANGHGLGRIAGDTLLRSGGELGSLSRDTVKHLEELLQTRSSLSNPLALPSDVRPSHWAAALSAVLADSNTDTVLTVCSPSPFAASADVATAICEVSGTAERSVFTCWVGGAAMLEAQRIAAANAVLSHDSPEKAIAVFLGVVNYRRNRRLLQQMPPSLAESFSPDVDAARSVLTEAIDGGAGALSPRQARRLLQAYGIAVADSPLAGSIDAAILAAGDLGYPVDLGLVLADGAEFAQVASGLRSPAEIRIAARGLRSSARTQRPGSRVSRYRLRSSVAHSRAPAMRLGVADDPVFGPVIFLGLASVAGGRTGRVVVALPPLNLVLARDLVTRSRFAEGMPEDDREALQAAVSNALVRLSQLLTDLDEVTSVTLDPLHVETSGVVVLEAHIGIGRAARRTGLRRFAIRPYPKELEQPVEWRGRTLLIRPLRPEDETTLGELLNSLDPEDSRMRFFDSIRSLPRARLARFSQIDYDREMALVAIERDSDGVEHALGEVRAVAEPGNAFADFAVVVRSALKGQGLGRLLMQSLISYCRGRGIGELRGEALDGNLRMQRLAKHLGFQLTTGADRGTIDLGLRLRKPEKG</sequence>
<dbReference type="GO" id="GO:0016874">
    <property type="term" value="F:ligase activity"/>
    <property type="evidence" value="ECO:0007669"/>
    <property type="project" value="UniProtKB-KW"/>
</dbReference>
<dbReference type="Pfam" id="PF13607">
    <property type="entry name" value="Succ_CoA_lig"/>
    <property type="match status" value="1"/>
</dbReference>
<organism evidence="5 6">
    <name type="scientific">Candidatus Accumulibacter proximus</name>
    <dbReference type="NCBI Taxonomy" id="2954385"/>
    <lineage>
        <taxon>Bacteria</taxon>
        <taxon>Pseudomonadati</taxon>
        <taxon>Pseudomonadota</taxon>
        <taxon>Betaproteobacteria</taxon>
        <taxon>Candidatus Accumulibacter</taxon>
    </lineage>
</organism>
<reference evidence="5 6" key="1">
    <citation type="submission" date="2020-10" db="EMBL/GenBank/DDBJ databases">
        <title>Connecting structure to function with the recovery of over 1000 high-quality activated sludge metagenome-assembled genomes encoding full-length rRNA genes using long-read sequencing.</title>
        <authorList>
            <person name="Singleton C.M."/>
            <person name="Petriglieri F."/>
            <person name="Kristensen J.M."/>
            <person name="Kirkegaard R.H."/>
            <person name="Michaelsen T.Y."/>
            <person name="Andersen M.H."/>
            <person name="Karst S.M."/>
            <person name="Dueholm M.S."/>
            <person name="Nielsen P.H."/>
            <person name="Albertsen M."/>
        </authorList>
    </citation>
    <scope>NUCLEOTIDE SEQUENCE [LARGE SCALE GENOMIC DNA]</scope>
    <source>
        <strain evidence="5">EsbW_18-Q3-R4-48_BATAC.285</strain>
    </source>
</reference>
<dbReference type="SUPFAM" id="SSF56059">
    <property type="entry name" value="Glutathione synthetase ATP-binding domain-like"/>
    <property type="match status" value="1"/>
</dbReference>
<evidence type="ECO:0000256" key="3">
    <source>
        <dbReference type="ARBA" id="ARBA00022840"/>
    </source>
</evidence>
<dbReference type="Gene3D" id="3.30.470.20">
    <property type="entry name" value="ATP-grasp fold, B domain"/>
    <property type="match status" value="1"/>
</dbReference>
<dbReference type="Gene3D" id="3.30.1490.20">
    <property type="entry name" value="ATP-grasp fold, A domain"/>
    <property type="match status" value="1"/>
</dbReference>
<keyword evidence="1 5" id="KW-0436">Ligase</keyword>
<dbReference type="SUPFAM" id="SSF55729">
    <property type="entry name" value="Acyl-CoA N-acyltransferases (Nat)"/>
    <property type="match status" value="1"/>
</dbReference>
<protein>
    <submittedName>
        <fullName evidence="5">Bifunctional acetate--CoA ligase family protein/GNAT family N-acetyltransferase</fullName>
    </submittedName>
</protein>